<organism evidence="3 4">
    <name type="scientific">Intrasporangium oryzae NRRL B-24470</name>
    <dbReference type="NCBI Taxonomy" id="1386089"/>
    <lineage>
        <taxon>Bacteria</taxon>
        <taxon>Bacillati</taxon>
        <taxon>Actinomycetota</taxon>
        <taxon>Actinomycetes</taxon>
        <taxon>Micrococcales</taxon>
        <taxon>Intrasporangiaceae</taxon>
        <taxon>Intrasporangium</taxon>
    </lineage>
</organism>
<dbReference type="EMBL" id="AWSA01000075">
    <property type="protein sequence ID" value="EWS99740.1"/>
    <property type="molecule type" value="Genomic_DNA"/>
</dbReference>
<dbReference type="Proteomes" id="UP000019489">
    <property type="component" value="Unassembled WGS sequence"/>
</dbReference>
<dbReference type="STRING" id="1386089.N865_21085"/>
<evidence type="ECO:0000256" key="1">
    <source>
        <dbReference type="SAM" id="Phobius"/>
    </source>
</evidence>
<keyword evidence="1" id="KW-0812">Transmembrane</keyword>
<dbReference type="PRINTS" id="PR00111">
    <property type="entry name" value="ABHYDROLASE"/>
</dbReference>
<reference evidence="3 4" key="1">
    <citation type="submission" date="2013-08" db="EMBL/GenBank/DDBJ databases">
        <title>Intrasporangium oryzae NRRL B-24470.</title>
        <authorList>
            <person name="Liu H."/>
            <person name="Wang G."/>
        </authorList>
    </citation>
    <scope>NUCLEOTIDE SEQUENCE [LARGE SCALE GENOMIC DNA]</scope>
    <source>
        <strain evidence="3 4">NRRL B-24470</strain>
    </source>
</reference>
<dbReference type="Pfam" id="PF00561">
    <property type="entry name" value="Abhydrolase_1"/>
    <property type="match status" value="1"/>
</dbReference>
<keyword evidence="1" id="KW-1133">Transmembrane helix</keyword>
<keyword evidence="4" id="KW-1185">Reference proteome</keyword>
<dbReference type="PANTHER" id="PTHR46438:SF2">
    <property type="entry name" value="ALPHA_BETA-HYDROLASES SUPERFAMILY PROTEIN"/>
    <property type="match status" value="1"/>
</dbReference>
<dbReference type="eggNOG" id="COG2267">
    <property type="taxonomic scope" value="Bacteria"/>
</dbReference>
<evidence type="ECO:0000259" key="2">
    <source>
        <dbReference type="Pfam" id="PF00561"/>
    </source>
</evidence>
<keyword evidence="3" id="KW-0378">Hydrolase</keyword>
<accession>W9G0X2</accession>
<protein>
    <submittedName>
        <fullName evidence="3">Hydrolase</fullName>
    </submittedName>
</protein>
<feature type="domain" description="AB hydrolase-1" evidence="2">
    <location>
        <begin position="41"/>
        <end position="291"/>
    </location>
</feature>
<dbReference type="GO" id="GO:0016787">
    <property type="term" value="F:hydrolase activity"/>
    <property type="evidence" value="ECO:0007669"/>
    <property type="project" value="UniProtKB-KW"/>
</dbReference>
<keyword evidence="1" id="KW-0472">Membrane</keyword>
<feature type="transmembrane region" description="Helical" evidence="1">
    <location>
        <begin position="152"/>
        <end position="170"/>
    </location>
</feature>
<evidence type="ECO:0000313" key="4">
    <source>
        <dbReference type="Proteomes" id="UP000019489"/>
    </source>
</evidence>
<dbReference type="SUPFAM" id="SSF53474">
    <property type="entry name" value="alpha/beta-Hydrolases"/>
    <property type="match status" value="1"/>
</dbReference>
<proteinExistence type="predicted"/>
<dbReference type="RefSeq" id="WP_034810059.1">
    <property type="nucleotide sequence ID" value="NZ_AWSA01000075.1"/>
</dbReference>
<feature type="transmembrane region" description="Helical" evidence="1">
    <location>
        <begin position="103"/>
        <end position="123"/>
    </location>
</feature>
<evidence type="ECO:0000313" key="3">
    <source>
        <dbReference type="EMBL" id="EWS99740.1"/>
    </source>
</evidence>
<dbReference type="InterPro" id="IPR000073">
    <property type="entry name" value="AB_hydrolase_1"/>
</dbReference>
<dbReference type="OrthoDB" id="9770427at2"/>
<dbReference type="PANTHER" id="PTHR46438">
    <property type="entry name" value="ALPHA/BETA-HYDROLASES SUPERFAMILY PROTEIN"/>
    <property type="match status" value="1"/>
</dbReference>
<dbReference type="InterPro" id="IPR029058">
    <property type="entry name" value="AB_hydrolase_fold"/>
</dbReference>
<gene>
    <name evidence="3" type="ORF">N865_21085</name>
</gene>
<comment type="caution">
    <text evidence="3">The sequence shown here is derived from an EMBL/GenBank/DDBJ whole genome shotgun (WGS) entry which is preliminary data.</text>
</comment>
<sequence>MTSPMSEDAISDGSGGPPPSKWVNLDGPVHYVDYGGPAEGPMLLLVHGLGGSAVNWAAIAPTLAETNRVMAIDLVGFGRTETLGRPTSVHENQRLLARFIDAVIGHPVILVGNSMGGLISILLTGDRPDLVAGLVLVDPAVPVGPTARPDPLVMLMFGVYAVPAVGRIVMSRRRTVLSAEAQAKAVLRLCTVDASRVPAHVLEQHLELARERDSYPNVDAELVVAARSLVLVLARRKRIEAIMKEISVPVLLLHGDRDRLVPIGAARAVAAANPTWRFEVAHDVGHVPQLEVPEWTLQHVTDWLATEGAVASLTARP</sequence>
<dbReference type="Gene3D" id="3.40.50.1820">
    <property type="entry name" value="alpha/beta hydrolase"/>
    <property type="match status" value="1"/>
</dbReference>
<dbReference type="AlphaFoldDB" id="W9G0X2"/>
<name>W9G0X2_9MICO</name>